<evidence type="ECO:0000313" key="18">
    <source>
        <dbReference type="EMBL" id="SDY89335.1"/>
    </source>
</evidence>
<feature type="binding site" evidence="13 14">
    <location>
        <position position="162"/>
    </location>
    <ligand>
        <name>[2Fe-2S] cluster</name>
        <dbReference type="ChEBI" id="CHEBI:190135"/>
    </ligand>
</feature>
<evidence type="ECO:0000256" key="9">
    <source>
        <dbReference type="ARBA" id="ARBA00022756"/>
    </source>
</evidence>
<dbReference type="InterPro" id="IPR007197">
    <property type="entry name" value="rSAM"/>
</dbReference>
<dbReference type="SFLD" id="SFLDF00272">
    <property type="entry name" value="biotin_synthase"/>
    <property type="match status" value="1"/>
</dbReference>
<dbReference type="EMBL" id="CP065748">
    <property type="protein sequence ID" value="QPS82499.1"/>
    <property type="molecule type" value="Genomic_DNA"/>
</dbReference>
<keyword evidence="7 13" id="KW-0001">2Fe-2S</keyword>
<dbReference type="PIRSF" id="PIRSF001619">
    <property type="entry name" value="Biotin_synth"/>
    <property type="match status" value="1"/>
</dbReference>
<dbReference type="FunFam" id="3.20.20.70:FF:000011">
    <property type="entry name" value="Biotin synthase"/>
    <property type="match status" value="1"/>
</dbReference>
<dbReference type="PANTHER" id="PTHR22976">
    <property type="entry name" value="BIOTIN SYNTHASE"/>
    <property type="match status" value="1"/>
</dbReference>
<feature type="binding site" evidence="13 14">
    <location>
        <position position="94"/>
    </location>
    <ligand>
        <name>[4Fe-4S] cluster</name>
        <dbReference type="ChEBI" id="CHEBI:49883"/>
        <note>4Fe-4S-S-AdoMet</note>
    </ligand>
</feature>
<accession>A0A1H3NLN5</accession>
<dbReference type="Proteomes" id="UP000183417">
    <property type="component" value="Unassembled WGS sequence"/>
</dbReference>
<evidence type="ECO:0000256" key="1">
    <source>
        <dbReference type="ARBA" id="ARBA00004942"/>
    </source>
</evidence>
<keyword evidence="10 13" id="KW-0408">Iron</keyword>
<keyword evidence="20" id="KW-1185">Reference proteome</keyword>
<dbReference type="SFLD" id="SFLDS00029">
    <property type="entry name" value="Radical_SAM"/>
    <property type="match status" value="1"/>
</dbReference>
<dbReference type="EMBL" id="FNPE01000009">
    <property type="protein sequence ID" value="SDY89335.1"/>
    <property type="molecule type" value="Genomic_DNA"/>
</dbReference>
<dbReference type="KEGG" id="dla:I6G47_05300"/>
<comment type="subunit">
    <text evidence="13">Homodimer.</text>
</comment>
<evidence type="ECO:0000313" key="17">
    <source>
        <dbReference type="EMBL" id="QPS82499.1"/>
    </source>
</evidence>
<evidence type="ECO:0000256" key="11">
    <source>
        <dbReference type="ARBA" id="ARBA00023014"/>
    </source>
</evidence>
<dbReference type="SMR" id="A0A1H3NLN5"/>
<dbReference type="CDD" id="cd01335">
    <property type="entry name" value="Radical_SAM"/>
    <property type="match status" value="1"/>
</dbReference>
<sequence>MTACSTTPTTSATSAQPAAGSPLQWHARPSKSDTLPFEGAWSVQAIQELLDKPFMDLMFQAQSVHREHWPAGDIELATLLSVKTGGCPENCGYCPQAAEFDTGVKAEKLMSVDEVTRAAQAAKDAGATRFCMGAAWRAPKDRDIEKMNELIGAVKGLGMQTCATLGMLQPHQAQSLREAGLDYYNHNLDTAPEYYQDVVSTRQYQDRLDTLKAVRGAGISVCCGGIIGMGEAPVHRAGLIAQLANLNPHPESVPINSLVRVPGTPLADSEPVDPLDFVRVIAVARITMPTARVRLSAGRQQLGDAVQALCFMAGANSIFYGDKLLVTGNPDVEADTTLLRKLGLSGTRTSVQE</sequence>
<dbReference type="GO" id="GO:0005506">
    <property type="term" value="F:iron ion binding"/>
    <property type="evidence" value="ECO:0007669"/>
    <property type="project" value="UniProtKB-UniRule"/>
</dbReference>
<keyword evidence="6 13" id="KW-0949">S-adenosyl-L-methionine</keyword>
<dbReference type="SMART" id="SM00876">
    <property type="entry name" value="BATS"/>
    <property type="match status" value="1"/>
</dbReference>
<dbReference type="InterPro" id="IPR010722">
    <property type="entry name" value="BATS_dom"/>
</dbReference>
<evidence type="ECO:0000256" key="10">
    <source>
        <dbReference type="ARBA" id="ARBA00023004"/>
    </source>
</evidence>
<evidence type="ECO:0000259" key="16">
    <source>
        <dbReference type="PROSITE" id="PS51918"/>
    </source>
</evidence>
<organism evidence="18 19">
    <name type="scientific">Delftia lacustris</name>
    <dbReference type="NCBI Taxonomy" id="558537"/>
    <lineage>
        <taxon>Bacteria</taxon>
        <taxon>Pseudomonadati</taxon>
        <taxon>Pseudomonadota</taxon>
        <taxon>Betaproteobacteria</taxon>
        <taxon>Burkholderiales</taxon>
        <taxon>Comamonadaceae</taxon>
        <taxon>Delftia</taxon>
    </lineage>
</organism>
<evidence type="ECO:0000256" key="12">
    <source>
        <dbReference type="ARBA" id="ARBA00051157"/>
    </source>
</evidence>
<reference evidence="18 19" key="1">
    <citation type="submission" date="2016-10" db="EMBL/GenBank/DDBJ databases">
        <authorList>
            <person name="de Groot N.N."/>
        </authorList>
    </citation>
    <scope>NUCLEOTIDE SEQUENCE [LARGE SCALE GENOMIC DNA]</scope>
    <source>
        <strain evidence="18 19">LMG 24775</strain>
    </source>
</reference>
<dbReference type="GO" id="GO:0051537">
    <property type="term" value="F:2 iron, 2 sulfur cluster binding"/>
    <property type="evidence" value="ECO:0007669"/>
    <property type="project" value="UniProtKB-KW"/>
</dbReference>
<dbReference type="InterPro" id="IPR058240">
    <property type="entry name" value="rSAM_sf"/>
</dbReference>
<dbReference type="PROSITE" id="PS51918">
    <property type="entry name" value="RADICAL_SAM"/>
    <property type="match status" value="1"/>
</dbReference>
<dbReference type="SFLD" id="SFLDG01060">
    <property type="entry name" value="BATS_domain_containing"/>
    <property type="match status" value="1"/>
</dbReference>
<dbReference type="GO" id="GO:0051539">
    <property type="term" value="F:4 iron, 4 sulfur cluster binding"/>
    <property type="evidence" value="ECO:0007669"/>
    <property type="project" value="UniProtKB-KW"/>
</dbReference>
<evidence type="ECO:0000256" key="13">
    <source>
        <dbReference type="HAMAP-Rule" id="MF_01694"/>
    </source>
</evidence>
<evidence type="ECO:0000256" key="5">
    <source>
        <dbReference type="ARBA" id="ARBA00022679"/>
    </source>
</evidence>
<keyword evidence="4 13" id="KW-0004">4Fe-4S</keyword>
<dbReference type="GO" id="GO:0009102">
    <property type="term" value="P:biotin biosynthetic process"/>
    <property type="evidence" value="ECO:0007669"/>
    <property type="project" value="UniProtKB-UniRule"/>
</dbReference>
<dbReference type="RefSeq" id="WP_012205605.1">
    <property type="nucleotide sequence ID" value="NZ_AP025556.1"/>
</dbReference>
<feature type="binding site" evidence="13 14">
    <location>
        <position position="294"/>
    </location>
    <ligand>
        <name>[2Fe-2S] cluster</name>
        <dbReference type="ChEBI" id="CHEBI:190135"/>
    </ligand>
</feature>
<dbReference type="SMART" id="SM00729">
    <property type="entry name" value="Elp3"/>
    <property type="match status" value="1"/>
</dbReference>
<keyword evidence="11 13" id="KW-0411">Iron-sulfur</keyword>
<feature type="binding site" evidence="13 14">
    <location>
        <position position="87"/>
    </location>
    <ligand>
        <name>[4Fe-4S] cluster</name>
        <dbReference type="ChEBI" id="CHEBI:49883"/>
        <note>4Fe-4S-S-AdoMet</note>
    </ligand>
</feature>
<keyword evidence="5 13" id="KW-0808">Transferase</keyword>
<dbReference type="InterPro" id="IPR013785">
    <property type="entry name" value="Aldolase_TIM"/>
</dbReference>
<dbReference type="GeneID" id="94692291"/>
<comment type="pathway">
    <text evidence="1 13">Cofactor biosynthesis; biotin biosynthesis; biotin from 7,8-diaminononanoate: step 2/2.</text>
</comment>
<dbReference type="Proteomes" id="UP000595064">
    <property type="component" value="Chromosome"/>
</dbReference>
<comment type="catalytic activity">
    <reaction evidence="12 13">
        <text>(4R,5S)-dethiobiotin + (sulfur carrier)-SH + 2 reduced [2Fe-2S]-[ferredoxin] + 2 S-adenosyl-L-methionine = (sulfur carrier)-H + biotin + 2 5'-deoxyadenosine + 2 L-methionine + 2 oxidized [2Fe-2S]-[ferredoxin]</text>
        <dbReference type="Rhea" id="RHEA:22060"/>
        <dbReference type="Rhea" id="RHEA-COMP:10000"/>
        <dbReference type="Rhea" id="RHEA-COMP:10001"/>
        <dbReference type="Rhea" id="RHEA-COMP:14737"/>
        <dbReference type="Rhea" id="RHEA-COMP:14739"/>
        <dbReference type="ChEBI" id="CHEBI:17319"/>
        <dbReference type="ChEBI" id="CHEBI:29917"/>
        <dbReference type="ChEBI" id="CHEBI:33737"/>
        <dbReference type="ChEBI" id="CHEBI:33738"/>
        <dbReference type="ChEBI" id="CHEBI:57586"/>
        <dbReference type="ChEBI" id="CHEBI:57844"/>
        <dbReference type="ChEBI" id="CHEBI:59789"/>
        <dbReference type="ChEBI" id="CHEBI:64428"/>
        <dbReference type="ChEBI" id="CHEBI:149473"/>
        <dbReference type="EC" id="2.8.1.6"/>
    </reaction>
</comment>
<evidence type="ECO:0000256" key="14">
    <source>
        <dbReference type="PIRSR" id="PIRSR001619-1"/>
    </source>
</evidence>
<dbReference type="SUPFAM" id="SSF102114">
    <property type="entry name" value="Radical SAM enzymes"/>
    <property type="match status" value="1"/>
</dbReference>
<feature type="domain" description="Radical SAM core" evidence="16">
    <location>
        <begin position="72"/>
        <end position="299"/>
    </location>
</feature>
<comment type="function">
    <text evidence="13">Catalyzes the conversion of dethiobiotin (DTB) to biotin by the insertion of a sulfur atom into dethiobiotin via a radical-based mechanism.</text>
</comment>
<dbReference type="InterPro" id="IPR006638">
    <property type="entry name" value="Elp3/MiaA/NifB-like_rSAM"/>
</dbReference>
<feature type="compositionally biased region" description="Low complexity" evidence="15">
    <location>
        <begin position="1"/>
        <end position="22"/>
    </location>
</feature>
<evidence type="ECO:0000313" key="19">
    <source>
        <dbReference type="Proteomes" id="UP000183417"/>
    </source>
</evidence>
<dbReference type="Pfam" id="PF04055">
    <property type="entry name" value="Radical_SAM"/>
    <property type="match status" value="1"/>
</dbReference>
<evidence type="ECO:0000256" key="7">
    <source>
        <dbReference type="ARBA" id="ARBA00022714"/>
    </source>
</evidence>
<evidence type="ECO:0000313" key="20">
    <source>
        <dbReference type="Proteomes" id="UP000595064"/>
    </source>
</evidence>
<evidence type="ECO:0000256" key="3">
    <source>
        <dbReference type="ARBA" id="ARBA00012236"/>
    </source>
</evidence>
<dbReference type="InterPro" id="IPR024177">
    <property type="entry name" value="Biotin_synthase"/>
</dbReference>
<feature type="region of interest" description="Disordered" evidence="15">
    <location>
        <begin position="1"/>
        <end position="30"/>
    </location>
</feature>
<dbReference type="GO" id="GO:0004076">
    <property type="term" value="F:biotin synthase activity"/>
    <property type="evidence" value="ECO:0007669"/>
    <property type="project" value="UniProtKB-UniRule"/>
</dbReference>
<dbReference type="HAMAP" id="MF_01694">
    <property type="entry name" value="BioB"/>
    <property type="match status" value="1"/>
</dbReference>
<evidence type="ECO:0000256" key="8">
    <source>
        <dbReference type="ARBA" id="ARBA00022723"/>
    </source>
</evidence>
<dbReference type="EC" id="2.8.1.6" evidence="3 13"/>
<evidence type="ECO:0000256" key="6">
    <source>
        <dbReference type="ARBA" id="ARBA00022691"/>
    </source>
</evidence>
<evidence type="ECO:0000256" key="15">
    <source>
        <dbReference type="SAM" id="MobiDB-lite"/>
    </source>
</evidence>
<proteinExistence type="inferred from homology"/>
<comment type="cofactor">
    <cofactor evidence="13">
        <name>[2Fe-2S] cluster</name>
        <dbReference type="ChEBI" id="CHEBI:190135"/>
    </cofactor>
    <text evidence="13">Binds 1 [2Fe-2S] cluster. The cluster is coordinated with 3 cysteines and 1 arginine.</text>
</comment>
<dbReference type="Pfam" id="PF06968">
    <property type="entry name" value="BATS"/>
    <property type="match status" value="1"/>
</dbReference>
<feature type="binding site" evidence="13 14">
    <location>
        <position position="222"/>
    </location>
    <ligand>
        <name>[2Fe-2S] cluster</name>
        <dbReference type="ChEBI" id="CHEBI:190135"/>
    </ligand>
</feature>
<name>A0A1H3NLN5_9BURK</name>
<dbReference type="NCBIfam" id="TIGR00433">
    <property type="entry name" value="bioB"/>
    <property type="match status" value="1"/>
</dbReference>
<keyword evidence="9 13" id="KW-0093">Biotin biosynthesis</keyword>
<feature type="binding site" evidence="13 14">
    <location>
        <position position="91"/>
    </location>
    <ligand>
        <name>[4Fe-4S] cluster</name>
        <dbReference type="ChEBI" id="CHEBI:49883"/>
        <note>4Fe-4S-S-AdoMet</note>
    </ligand>
</feature>
<feature type="binding site" evidence="13 14">
    <location>
        <position position="131"/>
    </location>
    <ligand>
        <name>[2Fe-2S] cluster</name>
        <dbReference type="ChEBI" id="CHEBI:190135"/>
    </ligand>
</feature>
<dbReference type="PANTHER" id="PTHR22976:SF2">
    <property type="entry name" value="BIOTIN SYNTHASE, MITOCHONDRIAL"/>
    <property type="match status" value="1"/>
</dbReference>
<gene>
    <name evidence="13 17" type="primary">bioB</name>
    <name evidence="17" type="ORF">I6G47_05300</name>
    <name evidence="18" type="ORF">SAMN05421547_10918</name>
</gene>
<keyword evidence="8 13" id="KW-0479">Metal-binding</keyword>
<comment type="cofactor">
    <cofactor evidence="13 14">
        <name>[4Fe-4S] cluster</name>
        <dbReference type="ChEBI" id="CHEBI:49883"/>
    </cofactor>
    <text evidence="13 14">Binds 1 [4Fe-4S] cluster. The cluster is coordinated with 3 cysteines and an exchangeable S-adenosyl-L-methionine.</text>
</comment>
<dbReference type="AlphaFoldDB" id="A0A1H3NLN5"/>
<reference evidence="17 20" key="2">
    <citation type="submission" date="2020-12" db="EMBL/GenBank/DDBJ databases">
        <title>FDA dAtabase for Regulatory Grade micrObial Sequences (FDA-ARGOS): Supporting development and validation of Infectious Disease Dx tests.</title>
        <authorList>
            <person name="Sproer C."/>
            <person name="Gronow S."/>
            <person name="Severitt S."/>
            <person name="Schroder I."/>
            <person name="Tallon L."/>
            <person name="Sadzewicz L."/>
            <person name="Zhao X."/>
            <person name="Boylan J."/>
            <person name="Ott S."/>
            <person name="Bowen H."/>
            <person name="Vavikolanu K."/>
            <person name="Mehta A."/>
            <person name="Aluvathingal J."/>
            <person name="Nadendla S."/>
            <person name="Lowell S."/>
            <person name="Myers T."/>
            <person name="Yan Y."/>
            <person name="Sichtig H."/>
        </authorList>
    </citation>
    <scope>NUCLEOTIDE SEQUENCE [LARGE SCALE GENOMIC DNA]</scope>
    <source>
        <strain evidence="17 20">FDAARGOS_890</strain>
    </source>
</reference>
<evidence type="ECO:0000256" key="2">
    <source>
        <dbReference type="ARBA" id="ARBA00010765"/>
    </source>
</evidence>
<dbReference type="SFLD" id="SFLDG01278">
    <property type="entry name" value="biotin_synthase_like"/>
    <property type="match status" value="1"/>
</dbReference>
<dbReference type="InterPro" id="IPR002684">
    <property type="entry name" value="Biotin_synth/BioAB"/>
</dbReference>
<protein>
    <recommendedName>
        <fullName evidence="3 13">Biotin synthase</fullName>
        <ecNumber evidence="3 13">2.8.1.6</ecNumber>
    </recommendedName>
</protein>
<comment type="similarity">
    <text evidence="2 13">Belongs to the radical SAM superfamily. Biotin synthase family.</text>
</comment>
<comment type="cofactor">
    <cofactor evidence="14">
        <name>[2Fe-2S] cluster</name>
        <dbReference type="ChEBI" id="CHEBI:190135"/>
    </cofactor>
    <text evidence="14">Binds 1 [2Fe-2S] cluster. The cluster is coordinated with 3 cysteines and 1 arginine.</text>
</comment>
<evidence type="ECO:0000256" key="4">
    <source>
        <dbReference type="ARBA" id="ARBA00022485"/>
    </source>
</evidence>
<dbReference type="Gene3D" id="3.20.20.70">
    <property type="entry name" value="Aldolase class I"/>
    <property type="match status" value="1"/>
</dbReference>
<dbReference type="UniPathway" id="UPA00078">
    <property type="reaction ID" value="UER00162"/>
</dbReference>